<feature type="chain" id="PRO_5046438354" evidence="1">
    <location>
        <begin position="27"/>
        <end position="584"/>
    </location>
</feature>
<feature type="signal peptide" evidence="1">
    <location>
        <begin position="1"/>
        <end position="26"/>
    </location>
</feature>
<evidence type="ECO:0000313" key="3">
    <source>
        <dbReference type="Proteomes" id="UP001595798"/>
    </source>
</evidence>
<dbReference type="EMBL" id="JBHSDI010000009">
    <property type="protein sequence ID" value="MFC4258543.1"/>
    <property type="molecule type" value="Genomic_DNA"/>
</dbReference>
<sequence>MSGKRSGWATFVLLGSVLAMVSPGHAQDLLEVRDMHGRVVNNGEIDLVDWEGFIANPAIRVTVDPTQDVNLPASVTLTVNSASIVNQQFYFNCDNVVQAQCHNSDVGTGGPEKILNFSNRDAQSFFVSIWPDRDDRDENVTLSLAFGPNNQNETLNIPVHVIDQDRFARQSEFRIDIDFSRDEDGFDWFDRSRRVAVQQAVDDWAYFLDDMNLDGVPAGAQTTLAWPHKRGFHEHCGERRKSYQNDDAYTGFLLYAYGIRCEADGHICNPCNATNFNCNPPDSIRSGGAPMSDDPNQVQRRDGQKLKPLLWRSGVIDLEIDGNYDRGGWARVVSGPRWFQIDNRNINDLYSVFRHELGHALAFNRNYRGFKPGDSMSTPAVRRYYGRPVETNDDDHFFQAIDPASLHGAFGNEYHGRVPPRRWLITKLDLLLLEAVGYELRETTATAEFRITTNSLPQGRIGESYEAMLEARGGVPIYDWHQTSDLPQGLSVDRRTGRITGIPGSPGSFEVTAAVCDGSPVPGGRCTRKHVTLEVARLGGGDDGDDRGNCIEQCNTDRDQCMADDQLPASACVQVFRQCLELCR</sequence>
<accession>A0ABV8QFJ9</accession>
<reference evidence="3" key="1">
    <citation type="journal article" date="2019" name="Int. J. Syst. Evol. Microbiol.">
        <title>The Global Catalogue of Microorganisms (GCM) 10K type strain sequencing project: providing services to taxonomists for standard genome sequencing and annotation.</title>
        <authorList>
            <consortium name="The Broad Institute Genomics Platform"/>
            <consortium name="The Broad Institute Genome Sequencing Center for Infectious Disease"/>
            <person name="Wu L."/>
            <person name="Ma J."/>
        </authorList>
    </citation>
    <scope>NUCLEOTIDE SEQUENCE [LARGE SCALE GENOMIC DNA]</scope>
    <source>
        <strain evidence="3">CECT 7297</strain>
    </source>
</reference>
<comment type="caution">
    <text evidence="2">The sequence shown here is derived from an EMBL/GenBank/DDBJ whole genome shotgun (WGS) entry which is preliminary data.</text>
</comment>
<name>A0ABV8QFJ9_9GAMM</name>
<gene>
    <name evidence="2" type="ORF">ACFOZ5_05770</name>
</gene>
<evidence type="ECO:0000313" key="2">
    <source>
        <dbReference type="EMBL" id="MFC4258543.1"/>
    </source>
</evidence>
<protein>
    <submittedName>
        <fullName evidence="2">Ig domain-containing protein</fullName>
    </submittedName>
</protein>
<dbReference type="SUPFAM" id="SSF55486">
    <property type="entry name" value="Metalloproteases ('zincins'), catalytic domain"/>
    <property type="match status" value="1"/>
</dbReference>
<dbReference type="Gene3D" id="2.60.40.10">
    <property type="entry name" value="Immunoglobulins"/>
    <property type="match status" value="1"/>
</dbReference>
<keyword evidence="3" id="KW-1185">Reference proteome</keyword>
<dbReference type="Proteomes" id="UP001595798">
    <property type="component" value="Unassembled WGS sequence"/>
</dbReference>
<organism evidence="2 3">
    <name type="scientific">Marinobacter lacisalsi</name>
    <dbReference type="NCBI Taxonomy" id="475979"/>
    <lineage>
        <taxon>Bacteria</taxon>
        <taxon>Pseudomonadati</taxon>
        <taxon>Pseudomonadota</taxon>
        <taxon>Gammaproteobacteria</taxon>
        <taxon>Pseudomonadales</taxon>
        <taxon>Marinobacteraceae</taxon>
        <taxon>Marinobacter</taxon>
    </lineage>
</organism>
<keyword evidence="1" id="KW-0732">Signal</keyword>
<dbReference type="RefSeq" id="WP_379886071.1">
    <property type="nucleotide sequence ID" value="NZ_JBHSDI010000009.1"/>
</dbReference>
<evidence type="ECO:0000256" key="1">
    <source>
        <dbReference type="SAM" id="SignalP"/>
    </source>
</evidence>
<proteinExistence type="predicted"/>
<dbReference type="Pfam" id="PF05345">
    <property type="entry name" value="He_PIG"/>
    <property type="match status" value="1"/>
</dbReference>
<dbReference type="InterPro" id="IPR013783">
    <property type="entry name" value="Ig-like_fold"/>
</dbReference>